<dbReference type="OrthoDB" id="9131041at2"/>
<dbReference type="PROSITE" id="PS00893">
    <property type="entry name" value="NUDIX_BOX"/>
    <property type="match status" value="1"/>
</dbReference>
<dbReference type="AlphaFoldDB" id="A0A4R6BT64"/>
<sequence>MEFIDQLGHQVVLKKEEPVHDHVLVIALYQNQFVLTHHQIRGIEFPGGKREIGETTFDAAHRELYEETGGRAVSMDYITTYTVFGETSFKKDVFLAQIDSIEDKADYMETWGPVVVNQLEDVKVHRSRLLDDACINYIVKEMISCGWIDD</sequence>
<dbReference type="EMBL" id="SCWB01000014">
    <property type="protein sequence ID" value="TDM07497.1"/>
    <property type="molecule type" value="Genomic_DNA"/>
</dbReference>
<keyword evidence="4" id="KW-1185">Reference proteome</keyword>
<dbReference type="InterPro" id="IPR015797">
    <property type="entry name" value="NUDIX_hydrolase-like_dom_sf"/>
</dbReference>
<proteinExistence type="predicted"/>
<evidence type="ECO:0000259" key="2">
    <source>
        <dbReference type="PROSITE" id="PS51462"/>
    </source>
</evidence>
<accession>A0A4R6BT64</accession>
<dbReference type="RefSeq" id="WP_133444288.1">
    <property type="nucleotide sequence ID" value="NZ_SCWB01000014.1"/>
</dbReference>
<protein>
    <submittedName>
        <fullName evidence="3">NUDIX domain-containing protein</fullName>
    </submittedName>
</protein>
<evidence type="ECO:0000256" key="1">
    <source>
        <dbReference type="ARBA" id="ARBA00022801"/>
    </source>
</evidence>
<dbReference type="Pfam" id="PF00293">
    <property type="entry name" value="NUDIX"/>
    <property type="match status" value="1"/>
</dbReference>
<dbReference type="SUPFAM" id="SSF55811">
    <property type="entry name" value="Nudix"/>
    <property type="match status" value="1"/>
</dbReference>
<dbReference type="Proteomes" id="UP000294802">
    <property type="component" value="Unassembled WGS sequence"/>
</dbReference>
<evidence type="ECO:0000313" key="4">
    <source>
        <dbReference type="Proteomes" id="UP000294802"/>
    </source>
</evidence>
<dbReference type="InterPro" id="IPR000086">
    <property type="entry name" value="NUDIX_hydrolase_dom"/>
</dbReference>
<organism evidence="3 4">
    <name type="scientific">Macrococcus lamae</name>
    <dbReference type="NCBI Taxonomy" id="198484"/>
    <lineage>
        <taxon>Bacteria</taxon>
        <taxon>Bacillati</taxon>
        <taxon>Bacillota</taxon>
        <taxon>Bacilli</taxon>
        <taxon>Bacillales</taxon>
        <taxon>Staphylococcaceae</taxon>
        <taxon>Macrococcus</taxon>
    </lineage>
</organism>
<dbReference type="PROSITE" id="PS51462">
    <property type="entry name" value="NUDIX"/>
    <property type="match status" value="1"/>
</dbReference>
<dbReference type="InterPro" id="IPR020084">
    <property type="entry name" value="NUDIX_hydrolase_CS"/>
</dbReference>
<comment type="caution">
    <text evidence="3">The sequence shown here is derived from an EMBL/GenBank/DDBJ whole genome shotgun (WGS) entry which is preliminary data.</text>
</comment>
<keyword evidence="1" id="KW-0378">Hydrolase</keyword>
<name>A0A4R6BT64_9STAP</name>
<dbReference type="GO" id="GO:0016787">
    <property type="term" value="F:hydrolase activity"/>
    <property type="evidence" value="ECO:0007669"/>
    <property type="project" value="UniProtKB-KW"/>
</dbReference>
<feature type="domain" description="Nudix hydrolase" evidence="2">
    <location>
        <begin position="18"/>
        <end position="150"/>
    </location>
</feature>
<gene>
    <name evidence="3" type="ORF">ERX29_08665</name>
</gene>
<dbReference type="Gene3D" id="3.90.79.10">
    <property type="entry name" value="Nucleoside Triphosphate Pyrophosphohydrolase"/>
    <property type="match status" value="1"/>
</dbReference>
<reference evidence="3 4" key="1">
    <citation type="submission" date="2019-01" db="EMBL/GenBank/DDBJ databases">
        <title>Draft genome sequences of the type strains of six Macrococcus species.</title>
        <authorList>
            <person name="Mazhar S."/>
            <person name="Altermann E."/>
            <person name="Hill C."/>
            <person name="Mcauliffe O."/>
        </authorList>
    </citation>
    <scope>NUCLEOTIDE SEQUENCE [LARGE SCALE GENOMIC DNA]</scope>
    <source>
        <strain evidence="3 4">CCM4815</strain>
    </source>
</reference>
<evidence type="ECO:0000313" key="3">
    <source>
        <dbReference type="EMBL" id="TDM07497.1"/>
    </source>
</evidence>